<feature type="binding site" evidence="9">
    <location>
        <position position="163"/>
    </location>
    <ligand>
        <name>(2R)-2-phosphoglycerate</name>
        <dbReference type="ChEBI" id="CHEBI:58289"/>
    </ligand>
</feature>
<dbReference type="SFLD" id="SFLDF00002">
    <property type="entry name" value="enolase"/>
    <property type="match status" value="1"/>
</dbReference>
<evidence type="ECO:0000256" key="8">
    <source>
        <dbReference type="ARBA" id="ARBA00023239"/>
    </source>
</evidence>
<dbReference type="Proteomes" id="UP001500655">
    <property type="component" value="Unassembled WGS sequence"/>
</dbReference>
<evidence type="ECO:0000256" key="4">
    <source>
        <dbReference type="ARBA" id="ARBA00017068"/>
    </source>
</evidence>
<keyword evidence="6 9" id="KW-0460">Magnesium</keyword>
<dbReference type="SMART" id="SM01193">
    <property type="entry name" value="Enolase_N"/>
    <property type="match status" value="1"/>
</dbReference>
<keyword evidence="5 9" id="KW-0964">Secreted</keyword>
<evidence type="ECO:0000313" key="13">
    <source>
        <dbReference type="Proteomes" id="UP001500655"/>
    </source>
</evidence>
<dbReference type="NCBIfam" id="TIGR01060">
    <property type="entry name" value="eno"/>
    <property type="match status" value="1"/>
</dbReference>
<feature type="binding site" evidence="9">
    <location>
        <position position="364"/>
    </location>
    <ligand>
        <name>(2R)-2-phosphoglycerate</name>
        <dbReference type="ChEBI" id="CHEBI:58289"/>
    </ligand>
</feature>
<sequence length="427" mass="44887">MATIEGIIAREILDSRGNPTVEVEIGLDDGTIARAAVPSGASTGAFEALELRDGDTKRYLGKGVQTAVENITEKIAPELVGYEASDQRAIDQRMLDLDGTPDKSSLGANAILGVSLAVAKAAADSSELSLFRYLGGPNAHLLPVPMMNILNGGAHADSNVDVQEFMVAPIGAPSFKEALRSGAEVYHALKSVLKKKGLATGLGDEGGFAPSLPSNASALDLIAEAVQAAGYSLGTDIVLALDVAATEFYKDGSYVFEGANKSADEMIAYYGKLATDYPIVSIEDPLSEEDWSGWAAMTTALGGKIQIVGDDLFVTNPERIARGIELSAANAVLVKVNQIGSLTETFDAVELAHRNGFKTMMSHRSGETEDTTIADLAVAVGSGQIKTGAPARSERVAKYNQLLRIEDELDDAARYAGKAAFPRYGKA</sequence>
<evidence type="ECO:0000256" key="5">
    <source>
        <dbReference type="ARBA" id="ARBA00022525"/>
    </source>
</evidence>
<comment type="cofactor">
    <cofactor evidence="9">
        <name>Mg(2+)</name>
        <dbReference type="ChEBI" id="CHEBI:18420"/>
    </cofactor>
    <text evidence="9">Binds a second Mg(2+) ion via substrate during catalysis.</text>
</comment>
<dbReference type="InterPro" id="IPR000941">
    <property type="entry name" value="Enolase"/>
</dbReference>
<dbReference type="EC" id="4.2.1.11" evidence="3 9"/>
<dbReference type="Gene3D" id="3.30.390.10">
    <property type="entry name" value="Enolase-like, N-terminal domain"/>
    <property type="match status" value="1"/>
</dbReference>
<dbReference type="InterPro" id="IPR029017">
    <property type="entry name" value="Enolase-like_N"/>
</dbReference>
<keyword evidence="13" id="KW-1185">Reference proteome</keyword>
<dbReference type="InterPro" id="IPR020809">
    <property type="entry name" value="Enolase_CS"/>
</dbReference>
<dbReference type="SUPFAM" id="SSF54826">
    <property type="entry name" value="Enolase N-terminal domain-like"/>
    <property type="match status" value="1"/>
</dbReference>
<dbReference type="CDD" id="cd03313">
    <property type="entry name" value="enolase"/>
    <property type="match status" value="1"/>
</dbReference>
<feature type="binding site" evidence="9">
    <location>
        <position position="335"/>
    </location>
    <ligand>
        <name>(2R)-2-phosphoglycerate</name>
        <dbReference type="ChEBI" id="CHEBI:58289"/>
    </ligand>
</feature>
<dbReference type="PRINTS" id="PR00148">
    <property type="entry name" value="ENOLASE"/>
</dbReference>
<dbReference type="SFLD" id="SFLDG00178">
    <property type="entry name" value="enolase"/>
    <property type="match status" value="1"/>
</dbReference>
<feature type="active site" description="Proton donor" evidence="9">
    <location>
        <position position="205"/>
    </location>
</feature>
<dbReference type="InterPro" id="IPR036849">
    <property type="entry name" value="Enolase-like_C_sf"/>
</dbReference>
<comment type="subcellular location">
    <subcellularLocation>
        <location evidence="9">Cytoplasm</location>
    </subcellularLocation>
    <subcellularLocation>
        <location evidence="9">Secreted</location>
    </subcellularLocation>
    <subcellularLocation>
        <location evidence="9">Cell surface</location>
    </subcellularLocation>
    <text evidence="9">Fractions of enolase are present in both the cytoplasm and on the cell surface.</text>
</comment>
<protein>
    <recommendedName>
        <fullName evidence="4 9">Enolase</fullName>
        <ecNumber evidence="3 9">4.2.1.11</ecNumber>
    </recommendedName>
    <alternativeName>
        <fullName evidence="9">2-phospho-D-glycerate hydro-lyase</fullName>
    </alternativeName>
    <alternativeName>
        <fullName evidence="9">2-phosphoglycerate dehydratase</fullName>
    </alternativeName>
</protein>
<dbReference type="SUPFAM" id="SSF51604">
    <property type="entry name" value="Enolase C-terminal domain-like"/>
    <property type="match status" value="1"/>
</dbReference>
<dbReference type="HAMAP" id="MF_00318">
    <property type="entry name" value="Enolase"/>
    <property type="match status" value="1"/>
</dbReference>
<dbReference type="SMART" id="SM01192">
    <property type="entry name" value="Enolase_C"/>
    <property type="match status" value="1"/>
</dbReference>
<dbReference type="PANTHER" id="PTHR11902">
    <property type="entry name" value="ENOLASE"/>
    <property type="match status" value="1"/>
</dbReference>
<comment type="pathway">
    <text evidence="1 9">Carbohydrate degradation; glycolysis; pyruvate from D-glyceraldehyde 3-phosphate: step 4/5.</text>
</comment>
<comment type="function">
    <text evidence="9">Catalyzes the reversible conversion of 2-phosphoglycerate (2-PG) into phosphoenolpyruvate (PEP). It is essential for the degradation of carbohydrates via glycolysis.</text>
</comment>
<dbReference type="InterPro" id="IPR020811">
    <property type="entry name" value="Enolase_N"/>
</dbReference>
<feature type="domain" description="Enolase C-terminal TIM barrel" evidence="10">
    <location>
        <begin position="139"/>
        <end position="423"/>
    </location>
</feature>
<feature type="binding site" evidence="9">
    <location>
        <position position="365"/>
    </location>
    <ligand>
        <name>(2R)-2-phosphoglycerate</name>
        <dbReference type="ChEBI" id="CHEBI:58289"/>
    </ligand>
</feature>
<reference evidence="13" key="1">
    <citation type="journal article" date="2019" name="Int. J. Syst. Evol. Microbiol.">
        <title>The Global Catalogue of Microorganisms (GCM) 10K type strain sequencing project: providing services to taxonomists for standard genome sequencing and annotation.</title>
        <authorList>
            <consortium name="The Broad Institute Genomics Platform"/>
            <consortium name="The Broad Institute Genome Sequencing Center for Infectious Disease"/>
            <person name="Wu L."/>
            <person name="Ma J."/>
        </authorList>
    </citation>
    <scope>NUCLEOTIDE SEQUENCE [LARGE SCALE GENOMIC DNA]</scope>
    <source>
        <strain evidence="13">JCM 13249</strain>
    </source>
</reference>
<feature type="domain" description="Enolase N-terminal" evidence="11">
    <location>
        <begin position="4"/>
        <end position="134"/>
    </location>
</feature>
<dbReference type="SFLD" id="SFLDS00001">
    <property type="entry name" value="Enolase"/>
    <property type="match status" value="1"/>
</dbReference>
<evidence type="ECO:0000256" key="1">
    <source>
        <dbReference type="ARBA" id="ARBA00005031"/>
    </source>
</evidence>
<dbReference type="RefSeq" id="WP_344078656.1">
    <property type="nucleotide sequence ID" value="NZ_BAAALS010000006.1"/>
</dbReference>
<evidence type="ECO:0000256" key="7">
    <source>
        <dbReference type="ARBA" id="ARBA00023152"/>
    </source>
</evidence>
<evidence type="ECO:0000256" key="6">
    <source>
        <dbReference type="ARBA" id="ARBA00022842"/>
    </source>
</evidence>
<dbReference type="InterPro" id="IPR020810">
    <property type="entry name" value="Enolase_C"/>
</dbReference>
<evidence type="ECO:0000313" key="12">
    <source>
        <dbReference type="EMBL" id="GAA1746340.1"/>
    </source>
</evidence>
<keyword evidence="7 9" id="KW-0324">Glycolysis</keyword>
<organism evidence="12 13">
    <name type="scientific">Luedemannella helvata</name>
    <dbReference type="NCBI Taxonomy" id="349315"/>
    <lineage>
        <taxon>Bacteria</taxon>
        <taxon>Bacillati</taxon>
        <taxon>Actinomycetota</taxon>
        <taxon>Actinomycetes</taxon>
        <taxon>Micromonosporales</taxon>
        <taxon>Micromonosporaceae</taxon>
        <taxon>Luedemannella</taxon>
    </lineage>
</organism>
<feature type="binding site" evidence="9">
    <location>
        <position position="283"/>
    </location>
    <ligand>
        <name>Mg(2+)</name>
        <dbReference type="ChEBI" id="CHEBI:18420"/>
    </ligand>
</feature>
<keyword evidence="9" id="KW-0963">Cytoplasm</keyword>
<keyword evidence="8 9" id="KW-0456">Lyase</keyword>
<dbReference type="PROSITE" id="PS00164">
    <property type="entry name" value="ENOLASE"/>
    <property type="match status" value="1"/>
</dbReference>
<name>A0ABP4W3B3_9ACTN</name>
<dbReference type="Pfam" id="PF00113">
    <property type="entry name" value="Enolase_C"/>
    <property type="match status" value="1"/>
</dbReference>
<evidence type="ECO:0000256" key="9">
    <source>
        <dbReference type="HAMAP-Rule" id="MF_00318"/>
    </source>
</evidence>
<dbReference type="Pfam" id="PF03952">
    <property type="entry name" value="Enolase_N"/>
    <property type="match status" value="1"/>
</dbReference>
<feature type="binding site" evidence="9">
    <location>
        <position position="242"/>
    </location>
    <ligand>
        <name>Mg(2+)</name>
        <dbReference type="ChEBI" id="CHEBI:18420"/>
    </ligand>
</feature>
<dbReference type="PIRSF" id="PIRSF001400">
    <property type="entry name" value="Enolase"/>
    <property type="match status" value="1"/>
</dbReference>
<evidence type="ECO:0000259" key="10">
    <source>
        <dbReference type="SMART" id="SM01192"/>
    </source>
</evidence>
<evidence type="ECO:0000259" key="11">
    <source>
        <dbReference type="SMART" id="SM01193"/>
    </source>
</evidence>
<gene>
    <name evidence="9 12" type="primary">eno</name>
    <name evidence="12" type="ORF">GCM10009681_16860</name>
</gene>
<comment type="catalytic activity">
    <reaction evidence="9">
        <text>(2R)-2-phosphoglycerate = phosphoenolpyruvate + H2O</text>
        <dbReference type="Rhea" id="RHEA:10164"/>
        <dbReference type="ChEBI" id="CHEBI:15377"/>
        <dbReference type="ChEBI" id="CHEBI:58289"/>
        <dbReference type="ChEBI" id="CHEBI:58702"/>
        <dbReference type="EC" id="4.2.1.11"/>
    </reaction>
</comment>
<dbReference type="EMBL" id="BAAALS010000006">
    <property type="protein sequence ID" value="GAA1746340.1"/>
    <property type="molecule type" value="Genomic_DNA"/>
</dbReference>
<feature type="binding site" evidence="9">
    <location>
        <position position="310"/>
    </location>
    <ligand>
        <name>Mg(2+)</name>
        <dbReference type="ChEBI" id="CHEBI:18420"/>
    </ligand>
</feature>
<evidence type="ECO:0000256" key="3">
    <source>
        <dbReference type="ARBA" id="ARBA00012058"/>
    </source>
</evidence>
<comment type="caution">
    <text evidence="12">The sequence shown here is derived from an EMBL/GenBank/DDBJ whole genome shotgun (WGS) entry which is preliminary data.</text>
</comment>
<dbReference type="PANTHER" id="PTHR11902:SF1">
    <property type="entry name" value="ENOLASE"/>
    <property type="match status" value="1"/>
</dbReference>
<accession>A0ABP4W3B3</accession>
<comment type="similarity">
    <text evidence="2 9">Belongs to the enolase family.</text>
</comment>
<feature type="active site" description="Proton acceptor" evidence="9">
    <location>
        <position position="335"/>
    </location>
</feature>
<evidence type="ECO:0000256" key="2">
    <source>
        <dbReference type="ARBA" id="ARBA00009604"/>
    </source>
</evidence>
<keyword evidence="9" id="KW-0479">Metal-binding</keyword>
<proteinExistence type="inferred from homology"/>
<dbReference type="Gene3D" id="3.20.20.120">
    <property type="entry name" value="Enolase-like C-terminal domain"/>
    <property type="match status" value="1"/>
</dbReference>
<feature type="binding site" evidence="9">
    <location>
        <position position="386"/>
    </location>
    <ligand>
        <name>(2R)-2-phosphoglycerate</name>
        <dbReference type="ChEBI" id="CHEBI:58289"/>
    </ligand>
</feature>